<dbReference type="SUPFAM" id="SSF50729">
    <property type="entry name" value="PH domain-like"/>
    <property type="match status" value="1"/>
</dbReference>
<dbReference type="PROSITE" id="PS50003">
    <property type="entry name" value="PH_DOMAIN"/>
    <property type="match status" value="1"/>
</dbReference>
<proteinExistence type="predicted"/>
<feature type="domain" description="PH" evidence="1">
    <location>
        <begin position="1"/>
        <end position="97"/>
    </location>
</feature>
<evidence type="ECO:0000313" key="2">
    <source>
        <dbReference type="EMBL" id="KAJ8600309.1"/>
    </source>
</evidence>
<organism evidence="2 3">
    <name type="scientific">Chrysophaeum taylorii</name>
    <dbReference type="NCBI Taxonomy" id="2483200"/>
    <lineage>
        <taxon>Eukaryota</taxon>
        <taxon>Sar</taxon>
        <taxon>Stramenopiles</taxon>
        <taxon>Ochrophyta</taxon>
        <taxon>Pelagophyceae</taxon>
        <taxon>Pelagomonadales</taxon>
        <taxon>Pelagomonadaceae</taxon>
        <taxon>Chrysophaeum</taxon>
    </lineage>
</organism>
<dbReference type="Gene3D" id="2.30.29.30">
    <property type="entry name" value="Pleckstrin-homology domain (PH domain)/Phosphotyrosine-binding domain (PTB)"/>
    <property type="match status" value="1"/>
</dbReference>
<dbReference type="EMBL" id="JAQMWT010000524">
    <property type="protein sequence ID" value="KAJ8600309.1"/>
    <property type="molecule type" value="Genomic_DNA"/>
</dbReference>
<protein>
    <recommendedName>
        <fullName evidence="1">PH domain-containing protein</fullName>
    </recommendedName>
</protein>
<evidence type="ECO:0000259" key="1">
    <source>
        <dbReference type="PROSITE" id="PS50003"/>
    </source>
</evidence>
<dbReference type="Proteomes" id="UP001230188">
    <property type="component" value="Unassembled WGS sequence"/>
</dbReference>
<dbReference type="InterPro" id="IPR001849">
    <property type="entry name" value="PH_domain"/>
</dbReference>
<sequence length="130" mass="14945">MSGWVRRKVKNSDKWVRRWLELNQNVLHSYQANPAEAREARVMNMLDLRKTREIKLMQDGTFNIIPETTDPHPGYLMKAETPAEAEAWVDALNAARLAVLDPIPVPQVSYCCFCIPISKVPTEDKRALLR</sequence>
<accession>A0AAD7U9F3</accession>
<dbReference type="AlphaFoldDB" id="A0AAD7U9F3"/>
<evidence type="ECO:0000313" key="3">
    <source>
        <dbReference type="Proteomes" id="UP001230188"/>
    </source>
</evidence>
<dbReference type="SMART" id="SM00233">
    <property type="entry name" value="PH"/>
    <property type="match status" value="1"/>
</dbReference>
<dbReference type="CDD" id="cd00821">
    <property type="entry name" value="PH"/>
    <property type="match status" value="1"/>
</dbReference>
<reference evidence="2" key="1">
    <citation type="submission" date="2023-01" db="EMBL/GenBank/DDBJ databases">
        <title>Metagenome sequencing of chrysophaentin producing Chrysophaeum taylorii.</title>
        <authorList>
            <person name="Davison J."/>
            <person name="Bewley C."/>
        </authorList>
    </citation>
    <scope>NUCLEOTIDE SEQUENCE</scope>
    <source>
        <strain evidence="2">NIES-1699</strain>
    </source>
</reference>
<dbReference type="InterPro" id="IPR011993">
    <property type="entry name" value="PH-like_dom_sf"/>
</dbReference>
<keyword evidence="3" id="KW-1185">Reference proteome</keyword>
<dbReference type="Pfam" id="PF00169">
    <property type="entry name" value="PH"/>
    <property type="match status" value="1"/>
</dbReference>
<gene>
    <name evidence="2" type="ORF">CTAYLR_000733</name>
</gene>
<name>A0AAD7U9F3_9STRA</name>
<comment type="caution">
    <text evidence="2">The sequence shown here is derived from an EMBL/GenBank/DDBJ whole genome shotgun (WGS) entry which is preliminary data.</text>
</comment>